<comment type="caution">
    <text evidence="2">The sequence shown here is derived from an EMBL/GenBank/DDBJ whole genome shotgun (WGS) entry which is preliminary data.</text>
</comment>
<name>A0A1Y1WCQ8_9FUNG</name>
<gene>
    <name evidence="2" type="ORF">BCR32DRAFT_272356</name>
</gene>
<dbReference type="Proteomes" id="UP000193944">
    <property type="component" value="Unassembled WGS sequence"/>
</dbReference>
<dbReference type="EMBL" id="MCFG01000407">
    <property type="protein sequence ID" value="ORX71006.1"/>
    <property type="molecule type" value="Genomic_DNA"/>
</dbReference>
<organism evidence="2 3">
    <name type="scientific">Anaeromyces robustus</name>
    <dbReference type="NCBI Taxonomy" id="1754192"/>
    <lineage>
        <taxon>Eukaryota</taxon>
        <taxon>Fungi</taxon>
        <taxon>Fungi incertae sedis</taxon>
        <taxon>Chytridiomycota</taxon>
        <taxon>Chytridiomycota incertae sedis</taxon>
        <taxon>Neocallimastigomycetes</taxon>
        <taxon>Neocallimastigales</taxon>
        <taxon>Neocallimastigaceae</taxon>
        <taxon>Anaeromyces</taxon>
    </lineage>
</organism>
<proteinExistence type="predicted"/>
<sequence>MKLYNILKPYLHFFILLIINKSYTKSIDTSIKNSKSIQNNDSYIDEDYFLVAINNTCSSLYNLSKRENSEKETEIKIENENENVNENKNENESNEEKANKFVFSIVNEIHNLIMENKHTYQNITKLEELANKGKKTELRRRNSIKNKNKIINKNNIINKNSINNINNLKNDEKVNSAIKNIYNFLLDNKDISKQKFEEFKNSKTKFNKRHLNLNREIDNDVSKLSFPVKFNKGKKTELRRRNSIKNKNINENNIINENSIHNINNLKNDEKVNSALKSIYNFLLDNKSISKQKFEEIKNSKTKFNKRHLNLKRAIDNDDSKLIFPVETTNNQTILYTYLSSNLINKIENMPCVMYIIKED</sequence>
<accession>A0A1Y1WCQ8</accession>
<reference evidence="2 3" key="1">
    <citation type="submission" date="2016-08" db="EMBL/GenBank/DDBJ databases">
        <title>A Parts List for Fungal Cellulosomes Revealed by Comparative Genomics.</title>
        <authorList>
            <consortium name="DOE Joint Genome Institute"/>
            <person name="Haitjema C.H."/>
            <person name="Gilmore S.P."/>
            <person name="Henske J.K."/>
            <person name="Solomon K.V."/>
            <person name="De Groot R."/>
            <person name="Kuo A."/>
            <person name="Mondo S.J."/>
            <person name="Salamov A.A."/>
            <person name="Labutti K."/>
            <person name="Zhao Z."/>
            <person name="Chiniquy J."/>
            <person name="Barry K."/>
            <person name="Brewer H.M."/>
            <person name="Purvine S.O."/>
            <person name="Wright A.T."/>
            <person name="Boxma B."/>
            <person name="Van Alen T."/>
            <person name="Hackstein J.H."/>
            <person name="Baker S.E."/>
            <person name="Grigoriev I.V."/>
            <person name="O'Malley M.A."/>
        </authorList>
    </citation>
    <scope>NUCLEOTIDE SEQUENCE [LARGE SCALE GENOMIC DNA]</scope>
    <source>
        <strain evidence="2 3">S4</strain>
    </source>
</reference>
<reference evidence="2 3" key="2">
    <citation type="submission" date="2016-08" db="EMBL/GenBank/DDBJ databases">
        <title>Pervasive Adenine N6-methylation of Active Genes in Fungi.</title>
        <authorList>
            <consortium name="DOE Joint Genome Institute"/>
            <person name="Mondo S.J."/>
            <person name="Dannebaum R.O."/>
            <person name="Kuo R.C."/>
            <person name="Labutti K."/>
            <person name="Haridas S."/>
            <person name="Kuo A."/>
            <person name="Salamov A."/>
            <person name="Ahrendt S.R."/>
            <person name="Lipzen A."/>
            <person name="Sullivan W."/>
            <person name="Andreopoulos W.B."/>
            <person name="Clum A."/>
            <person name="Lindquist E."/>
            <person name="Daum C."/>
            <person name="Ramamoorthy G.K."/>
            <person name="Gryganskyi A."/>
            <person name="Culley D."/>
            <person name="Magnuson J.K."/>
            <person name="James T.Y."/>
            <person name="O'Malley M.A."/>
            <person name="Stajich J.E."/>
            <person name="Spatafora J.W."/>
            <person name="Visel A."/>
            <person name="Grigoriev I.V."/>
        </authorList>
    </citation>
    <scope>NUCLEOTIDE SEQUENCE [LARGE SCALE GENOMIC DNA]</scope>
    <source>
        <strain evidence="2 3">S4</strain>
    </source>
</reference>
<dbReference type="AlphaFoldDB" id="A0A1Y1WCQ8"/>
<protein>
    <submittedName>
        <fullName evidence="2">Uncharacterized protein</fullName>
    </submittedName>
</protein>
<keyword evidence="3" id="KW-1185">Reference proteome</keyword>
<evidence type="ECO:0000256" key="1">
    <source>
        <dbReference type="SAM" id="MobiDB-lite"/>
    </source>
</evidence>
<feature type="region of interest" description="Disordered" evidence="1">
    <location>
        <begin position="69"/>
        <end position="95"/>
    </location>
</feature>
<evidence type="ECO:0000313" key="2">
    <source>
        <dbReference type="EMBL" id="ORX71006.1"/>
    </source>
</evidence>
<evidence type="ECO:0000313" key="3">
    <source>
        <dbReference type="Proteomes" id="UP000193944"/>
    </source>
</evidence>